<dbReference type="Proteomes" id="UP000263957">
    <property type="component" value="Unassembled WGS sequence"/>
</dbReference>
<evidence type="ECO:0000313" key="1">
    <source>
        <dbReference type="EMBL" id="HBQ48149.1"/>
    </source>
</evidence>
<evidence type="ECO:0008006" key="3">
    <source>
        <dbReference type="Google" id="ProtNLM"/>
    </source>
</evidence>
<proteinExistence type="predicted"/>
<organism evidence="1 2">
    <name type="scientific">Hyphomonas atlantica</name>
    <dbReference type="NCBI Taxonomy" id="1280948"/>
    <lineage>
        <taxon>Bacteria</taxon>
        <taxon>Pseudomonadati</taxon>
        <taxon>Pseudomonadota</taxon>
        <taxon>Alphaproteobacteria</taxon>
        <taxon>Hyphomonadales</taxon>
        <taxon>Hyphomonadaceae</taxon>
        <taxon>Hyphomonas</taxon>
    </lineage>
</organism>
<dbReference type="Gene3D" id="1.10.30.50">
    <property type="match status" value="1"/>
</dbReference>
<reference evidence="1 2" key="1">
    <citation type="journal article" date="2018" name="Nat. Biotechnol.">
        <title>A standardized bacterial taxonomy based on genome phylogeny substantially revises the tree of life.</title>
        <authorList>
            <person name="Parks D.H."/>
            <person name="Chuvochina M."/>
            <person name="Waite D.W."/>
            <person name="Rinke C."/>
            <person name="Skarshewski A."/>
            <person name="Chaumeil P.A."/>
            <person name="Hugenholtz P."/>
        </authorList>
    </citation>
    <scope>NUCLEOTIDE SEQUENCE [LARGE SCALE GENOMIC DNA]</scope>
    <source>
        <strain evidence="1">UBA10378</strain>
    </source>
</reference>
<gene>
    <name evidence="1" type="ORF">DD728_04555</name>
</gene>
<sequence length="348" mass="39648">MLVPYEYVPHQMERMQEFINFIFDVWCSAPSGAPYSLNLYNGNPDLKEIMTAFHYADTQIADFYSSNIEAIYRHFSQLDQGQIDQLRLWFDANNQIEAACSDKDLQIARYAEVEALDANLAAALRKFFTGIYDKVGAADLVQKIGTISAHHDAFVLVNNFGKCPFCGLSDLKGEYHEKREAYDHYLPKALYPFNSINFRNLVPTCHECNSVYKLQKDPAFGEGARRKSFFAYSAVPSDIRIKVKLASPNYESISQDDIVFEYGPPEKTEEIATWCDLYGIDERYKAKCCGENDGKYWVAQVLDECANEGVTPDQLMARIRRQAEKSPLAESNFLKKAFLEGCKEAGFF</sequence>
<name>A0A356W3F2_9PROT</name>
<comment type="caution">
    <text evidence="1">The sequence shown here is derived from an EMBL/GenBank/DDBJ whole genome shotgun (WGS) entry which is preliminary data.</text>
</comment>
<dbReference type="EMBL" id="DOGS01000095">
    <property type="protein sequence ID" value="HBQ48149.1"/>
    <property type="molecule type" value="Genomic_DNA"/>
</dbReference>
<accession>A0A356W3F2</accession>
<protein>
    <recommendedName>
        <fullName evidence="3">HNH endonuclease</fullName>
    </recommendedName>
</protein>
<dbReference type="AlphaFoldDB" id="A0A356W3F2"/>
<evidence type="ECO:0000313" key="2">
    <source>
        <dbReference type="Proteomes" id="UP000263957"/>
    </source>
</evidence>